<dbReference type="AlphaFoldDB" id="A0A7G6E1Z4"/>
<gene>
    <name evidence="1" type="ORF">BR63_07095</name>
</gene>
<proteinExistence type="predicted"/>
<accession>A0A7G6E1Z4</accession>
<dbReference type="Proteomes" id="UP000515847">
    <property type="component" value="Chromosome"/>
</dbReference>
<reference evidence="1 2" key="1">
    <citation type="journal article" date="2019" name="Front. Microbiol.">
        <title>Thermoanaerosceptrum fracticalcis gen. nov. sp. nov., a Novel Fumarate-Fermenting Microorganism From a Deep Fractured Carbonate Aquifer of the US Great Basin.</title>
        <authorList>
            <person name="Hamilton-Brehm S.D."/>
            <person name="Stewart L.E."/>
            <person name="Zavarin M."/>
            <person name="Caldwell M."/>
            <person name="Lawson P.A."/>
            <person name="Onstott T.C."/>
            <person name="Grzymski J."/>
            <person name="Neveux I."/>
            <person name="Lollar B.S."/>
            <person name="Russell C.E."/>
            <person name="Moser D.P."/>
        </authorList>
    </citation>
    <scope>NUCLEOTIDE SEQUENCE [LARGE SCALE GENOMIC DNA]</scope>
    <source>
        <strain evidence="1 2">DRI-13</strain>
    </source>
</reference>
<evidence type="ECO:0000313" key="1">
    <source>
        <dbReference type="EMBL" id="QNB46098.1"/>
    </source>
</evidence>
<organism evidence="1 2">
    <name type="scientific">Thermanaerosceptrum fracticalcis</name>
    <dbReference type="NCBI Taxonomy" id="1712410"/>
    <lineage>
        <taxon>Bacteria</taxon>
        <taxon>Bacillati</taxon>
        <taxon>Bacillota</taxon>
        <taxon>Clostridia</taxon>
        <taxon>Eubacteriales</taxon>
        <taxon>Peptococcaceae</taxon>
        <taxon>Thermanaerosceptrum</taxon>
    </lineage>
</organism>
<keyword evidence="2" id="KW-1185">Reference proteome</keyword>
<dbReference type="EMBL" id="CP045798">
    <property type="protein sequence ID" value="QNB46098.1"/>
    <property type="molecule type" value="Genomic_DNA"/>
</dbReference>
<name>A0A7G6E1Z4_THEFR</name>
<protein>
    <submittedName>
        <fullName evidence="1">DUF134 domain-containing protein</fullName>
    </submittedName>
</protein>
<evidence type="ECO:0000313" key="2">
    <source>
        <dbReference type="Proteomes" id="UP000515847"/>
    </source>
</evidence>
<dbReference type="OrthoDB" id="280278at2"/>
<dbReference type="KEGG" id="tfr:BR63_07095"/>
<sequence length="55" mass="6022">MSARSKIAEAIIKGKAMRIEGGNYKIAKGVISGDGSDCPDFKYCFTRRPGKRITK</sequence>